<sequence>MTKNSIDKVKLRFKNESSGLLDIISKIIFLIFFKINALKKVIITTTSIFCLLSSYGQERTFSPWLVPKEGKPLLSYIEPIIASGSGDHISMFVKPENYDRKEWDEFISASHEGGIRIVYLAVGGSEKSFDTPEARKKTVDKWILKAKKYAFDGIDMDIEHITPEVKNEHIKFVKYAAERLHKEGLKLAMAVGYYPAMLQKPFVWWYDPVTIGNYCDNIRIMLYDQNFGGGKMDDELKKRLDCYGMGPTCSYPYAEQALNFWMEFVPTEKLTINIPAYSNIYYLDPQYNVGVKDLYAKNGQSYYPSPQDINKDKPVHKYWSWLDRIWVYIYTSSIDGRLKKFYAADKDSTSHLLSLFQEKGISSVGMWIYDGNSAKKQWQEMNKIVLDWASSEK</sequence>
<accession>A0ABT8WV69</accession>
<organism evidence="6 7">
    <name type="scientific">Flavivirga jejuensis</name>
    <dbReference type="NCBI Taxonomy" id="870487"/>
    <lineage>
        <taxon>Bacteria</taxon>
        <taxon>Pseudomonadati</taxon>
        <taxon>Bacteroidota</taxon>
        <taxon>Flavobacteriia</taxon>
        <taxon>Flavobacteriales</taxon>
        <taxon>Flavobacteriaceae</taxon>
        <taxon>Flavivirga</taxon>
    </lineage>
</organism>
<protein>
    <submittedName>
        <fullName evidence="6">Glycosyl hydrolase family 18 protein</fullName>
    </submittedName>
</protein>
<dbReference type="InterPro" id="IPR001579">
    <property type="entry name" value="Glyco_hydro_18_chit_AS"/>
</dbReference>
<evidence type="ECO:0000256" key="4">
    <source>
        <dbReference type="RuleBase" id="RU004453"/>
    </source>
</evidence>
<dbReference type="Proteomes" id="UP001176806">
    <property type="component" value="Unassembled WGS sequence"/>
</dbReference>
<proteinExistence type="inferred from homology"/>
<gene>
    <name evidence="6" type="ORF">Q4Q40_22495</name>
</gene>
<dbReference type="GO" id="GO:0016787">
    <property type="term" value="F:hydrolase activity"/>
    <property type="evidence" value="ECO:0007669"/>
    <property type="project" value="UniProtKB-KW"/>
</dbReference>
<evidence type="ECO:0000259" key="5">
    <source>
        <dbReference type="SMART" id="SM00636"/>
    </source>
</evidence>
<evidence type="ECO:0000256" key="2">
    <source>
        <dbReference type="ARBA" id="ARBA00023295"/>
    </source>
</evidence>
<dbReference type="PANTHER" id="PTHR46066:SF2">
    <property type="entry name" value="CHITINASE DOMAIN-CONTAINING PROTEIN 1"/>
    <property type="match status" value="1"/>
</dbReference>
<evidence type="ECO:0000256" key="1">
    <source>
        <dbReference type="ARBA" id="ARBA00022801"/>
    </source>
</evidence>
<dbReference type="Gene3D" id="3.10.50.10">
    <property type="match status" value="1"/>
</dbReference>
<dbReference type="PROSITE" id="PS01095">
    <property type="entry name" value="GH18_1"/>
    <property type="match status" value="1"/>
</dbReference>
<dbReference type="Gene3D" id="3.20.20.80">
    <property type="entry name" value="Glycosidases"/>
    <property type="match status" value="1"/>
</dbReference>
<dbReference type="InterPro" id="IPR017853">
    <property type="entry name" value="GH"/>
</dbReference>
<reference evidence="6" key="1">
    <citation type="submission" date="2023-07" db="EMBL/GenBank/DDBJ databases">
        <title>Two novel species in the genus Flavivirga.</title>
        <authorList>
            <person name="Kwon K."/>
        </authorList>
    </citation>
    <scope>NUCLEOTIDE SEQUENCE</scope>
    <source>
        <strain evidence="6">KACC 14158</strain>
    </source>
</reference>
<evidence type="ECO:0000313" key="7">
    <source>
        <dbReference type="Proteomes" id="UP001176806"/>
    </source>
</evidence>
<name>A0ABT8WV69_9FLAO</name>
<dbReference type="SMART" id="SM00636">
    <property type="entry name" value="Glyco_18"/>
    <property type="match status" value="1"/>
</dbReference>
<evidence type="ECO:0000256" key="3">
    <source>
        <dbReference type="RuleBase" id="RU000489"/>
    </source>
</evidence>
<dbReference type="SUPFAM" id="SSF51445">
    <property type="entry name" value="(Trans)glycosidases"/>
    <property type="match status" value="1"/>
</dbReference>
<comment type="caution">
    <text evidence="6">The sequence shown here is derived from an EMBL/GenBank/DDBJ whole genome shotgun (WGS) entry which is preliminary data.</text>
</comment>
<keyword evidence="1 3" id="KW-0378">Hydrolase</keyword>
<dbReference type="PANTHER" id="PTHR46066">
    <property type="entry name" value="CHITINASE DOMAIN-CONTAINING PROTEIN 1 FAMILY MEMBER"/>
    <property type="match status" value="1"/>
</dbReference>
<evidence type="ECO:0000313" key="6">
    <source>
        <dbReference type="EMBL" id="MDO5976979.1"/>
    </source>
</evidence>
<keyword evidence="2 3" id="KW-0326">Glycosidase</keyword>
<keyword evidence="7" id="KW-1185">Reference proteome</keyword>
<dbReference type="InterPro" id="IPR001223">
    <property type="entry name" value="Glyco_hydro18_cat"/>
</dbReference>
<feature type="domain" description="Chitinase II/V-like catalytic" evidence="5">
    <location>
        <begin position="46"/>
        <end position="372"/>
    </location>
</feature>
<dbReference type="EMBL" id="JAUOEL010000010">
    <property type="protein sequence ID" value="MDO5976979.1"/>
    <property type="molecule type" value="Genomic_DNA"/>
</dbReference>
<comment type="similarity">
    <text evidence="4">Belongs to the glycosyl hydrolase 18 family.</text>
</comment>
<dbReference type="Pfam" id="PF00704">
    <property type="entry name" value="Glyco_hydro_18"/>
    <property type="match status" value="1"/>
</dbReference>
<dbReference type="InterPro" id="IPR011583">
    <property type="entry name" value="Chitinase_II/V-like_cat"/>
</dbReference>
<dbReference type="InterPro" id="IPR029070">
    <property type="entry name" value="Chitinase_insertion_sf"/>
</dbReference>
<dbReference type="RefSeq" id="WP_303304314.1">
    <property type="nucleotide sequence ID" value="NZ_BAABDA010000064.1"/>
</dbReference>